<dbReference type="Proteomes" id="UP000728032">
    <property type="component" value="Unassembled WGS sequence"/>
</dbReference>
<feature type="non-terminal residue" evidence="1">
    <location>
        <position position="1"/>
    </location>
</feature>
<keyword evidence="2" id="KW-1185">Reference proteome</keyword>
<gene>
    <name evidence="1" type="ORF">ONB1V03_LOCUS1229</name>
</gene>
<protein>
    <submittedName>
        <fullName evidence="1">Uncharacterized protein</fullName>
    </submittedName>
</protein>
<proteinExistence type="predicted"/>
<dbReference type="EMBL" id="OC915005">
    <property type="protein sequence ID" value="CAD7638128.1"/>
    <property type="molecule type" value="Genomic_DNA"/>
</dbReference>
<accession>A0A7R9LAM2</accession>
<name>A0A7R9LAM2_9ACAR</name>
<dbReference type="AlphaFoldDB" id="A0A7R9LAM2"/>
<evidence type="ECO:0000313" key="2">
    <source>
        <dbReference type="Proteomes" id="UP000728032"/>
    </source>
</evidence>
<organism evidence="1">
    <name type="scientific">Oppiella nova</name>
    <dbReference type="NCBI Taxonomy" id="334625"/>
    <lineage>
        <taxon>Eukaryota</taxon>
        <taxon>Metazoa</taxon>
        <taxon>Ecdysozoa</taxon>
        <taxon>Arthropoda</taxon>
        <taxon>Chelicerata</taxon>
        <taxon>Arachnida</taxon>
        <taxon>Acari</taxon>
        <taxon>Acariformes</taxon>
        <taxon>Sarcoptiformes</taxon>
        <taxon>Oribatida</taxon>
        <taxon>Brachypylina</taxon>
        <taxon>Oppioidea</taxon>
        <taxon>Oppiidae</taxon>
        <taxon>Oppiella</taxon>
    </lineage>
</organism>
<dbReference type="OrthoDB" id="6511351at2759"/>
<dbReference type="EMBL" id="CAJPVJ010000180">
    <property type="protein sequence ID" value="CAG2161625.1"/>
    <property type="molecule type" value="Genomic_DNA"/>
</dbReference>
<evidence type="ECO:0000313" key="1">
    <source>
        <dbReference type="EMBL" id="CAD7638128.1"/>
    </source>
</evidence>
<sequence>ICRLPCSFITPEVIEATCQCLLAQAEQGERVGIDLKQIEKLVIEEFGRCLTQIIDCAAKTRNSKLKPEFV</sequence>
<reference evidence="1" key="1">
    <citation type="submission" date="2020-11" db="EMBL/GenBank/DDBJ databases">
        <authorList>
            <person name="Tran Van P."/>
        </authorList>
    </citation>
    <scope>NUCLEOTIDE SEQUENCE</scope>
</reference>